<evidence type="ECO:0000256" key="3">
    <source>
        <dbReference type="SAM" id="SignalP"/>
    </source>
</evidence>
<dbReference type="RefSeq" id="WP_204040743.1">
    <property type="nucleotide sequence ID" value="NZ_BOOA01000014.1"/>
</dbReference>
<dbReference type="Proteomes" id="UP000640052">
    <property type="component" value="Unassembled WGS sequence"/>
</dbReference>
<dbReference type="InterPro" id="IPR000408">
    <property type="entry name" value="Reg_chr_condens"/>
</dbReference>
<evidence type="ECO:0000256" key="2">
    <source>
        <dbReference type="SAM" id="MobiDB-lite"/>
    </source>
</evidence>
<reference evidence="5" key="1">
    <citation type="submission" date="2021-01" db="EMBL/GenBank/DDBJ databases">
        <title>Whole genome shotgun sequence of Acrocarpospora phusangensis NBRC 108782.</title>
        <authorList>
            <person name="Komaki H."/>
            <person name="Tamura T."/>
        </authorList>
    </citation>
    <scope>NUCLEOTIDE SEQUENCE</scope>
    <source>
        <strain evidence="5">NBRC 108782</strain>
    </source>
</reference>
<keyword evidence="3" id="KW-0732">Signal</keyword>
<dbReference type="Gene3D" id="2.130.10.30">
    <property type="entry name" value="Regulator of chromosome condensation 1/beta-lactamase-inhibitor protein II"/>
    <property type="match status" value="2"/>
</dbReference>
<dbReference type="InterPro" id="IPR009091">
    <property type="entry name" value="RCC1/BLIP-II"/>
</dbReference>
<feature type="signal peptide" evidence="3">
    <location>
        <begin position="1"/>
        <end position="23"/>
    </location>
</feature>
<evidence type="ECO:0000313" key="6">
    <source>
        <dbReference type="Proteomes" id="UP000640052"/>
    </source>
</evidence>
<dbReference type="PROSITE" id="PS00626">
    <property type="entry name" value="RCC1_2"/>
    <property type="match status" value="2"/>
</dbReference>
<evidence type="ECO:0000256" key="1">
    <source>
        <dbReference type="ARBA" id="ARBA00022737"/>
    </source>
</evidence>
<feature type="region of interest" description="Disordered" evidence="2">
    <location>
        <begin position="90"/>
        <end position="110"/>
    </location>
</feature>
<dbReference type="Pfam" id="PF00415">
    <property type="entry name" value="RCC1"/>
    <property type="match status" value="3"/>
</dbReference>
<dbReference type="AlphaFoldDB" id="A0A919UJL3"/>
<feature type="domain" description="RCC1-like" evidence="4">
    <location>
        <begin position="23"/>
        <end position="212"/>
    </location>
</feature>
<dbReference type="PROSITE" id="PS50012">
    <property type="entry name" value="RCC1_3"/>
    <property type="match status" value="7"/>
</dbReference>
<name>A0A919UJL3_9ACTN</name>
<proteinExistence type="predicted"/>
<evidence type="ECO:0000259" key="4">
    <source>
        <dbReference type="Pfam" id="PF25390"/>
    </source>
</evidence>
<comment type="caution">
    <text evidence="5">The sequence shown here is derived from an EMBL/GenBank/DDBJ whole genome shotgun (WGS) entry which is preliminary data.</text>
</comment>
<gene>
    <name evidence="5" type="ORF">Aph01nite_22810</name>
</gene>
<accession>A0A919UJL3</accession>
<dbReference type="EMBL" id="BOOA01000014">
    <property type="protein sequence ID" value="GIH23971.1"/>
    <property type="molecule type" value="Genomic_DNA"/>
</dbReference>
<feature type="compositionally biased region" description="Polar residues" evidence="2">
    <location>
        <begin position="90"/>
        <end position="104"/>
    </location>
</feature>
<organism evidence="5 6">
    <name type="scientific">Acrocarpospora phusangensis</name>
    <dbReference type="NCBI Taxonomy" id="1070424"/>
    <lineage>
        <taxon>Bacteria</taxon>
        <taxon>Bacillati</taxon>
        <taxon>Actinomycetota</taxon>
        <taxon>Actinomycetes</taxon>
        <taxon>Streptosporangiales</taxon>
        <taxon>Streptosporangiaceae</taxon>
        <taxon>Acrocarpospora</taxon>
    </lineage>
</organism>
<evidence type="ECO:0000313" key="5">
    <source>
        <dbReference type="EMBL" id="GIH23971.1"/>
    </source>
</evidence>
<dbReference type="InterPro" id="IPR051625">
    <property type="entry name" value="Signaling_Regulatory_Domain"/>
</dbReference>
<sequence>MRFIRLVGIAMVAVSLSAAPARASVLAPVSSHAVGWGWNKHGQLGNGATAIAQTTFVEAGALPQRFTKVAAGQTHSLAVAADRTVWSWGRNSSGQLGDGTTTPRLSPGPVPGLSDVVEVEAGSGFSLALRADGSVWAWGNNSRGQLGQGDAGINRPTPVQVPGLWNVVDIEAATAHVLAVKSDATVWAWGDNEHGQLGLGSYGDFLPDPRSVPGMDAVTGAAAGEGHSLVVRSDGRVWAWGNNSSGQLGDHTDIRRTRPILVPGVSGFVQVAAGASHSLALLWDGTVWSWGANWAGQLGTGDFADRPAMDRVRLGGVTRIDAGEDFSLARREPGQAWSWGANGIGQLGDGTQTDRAVPVRVTGLENVLAVAASAASSHALAVRSVPPPAPPQVRIDLDTEGGVVPAGGSLTVNVGTTAINGPTKIVMSVSGLPHGVTAAFNPGVLISGGSSALTLTAGPQASTGWFTLTVTATAASHTATATYELNVTDPAG</sequence>
<feature type="chain" id="PRO_5037632574" description="RCC1-like domain-containing protein" evidence="3">
    <location>
        <begin position="24"/>
        <end position="492"/>
    </location>
</feature>
<dbReference type="PANTHER" id="PTHR22872">
    <property type="entry name" value="BTK-BINDING PROTEIN-RELATED"/>
    <property type="match status" value="1"/>
</dbReference>
<protein>
    <recommendedName>
        <fullName evidence="4">RCC1-like domain-containing protein</fullName>
    </recommendedName>
</protein>
<keyword evidence="1" id="KW-0677">Repeat</keyword>
<dbReference type="InterPro" id="IPR058923">
    <property type="entry name" value="RCC1-like_dom"/>
</dbReference>
<dbReference type="PANTHER" id="PTHR22872:SF2">
    <property type="entry name" value="INHIBITOR OF BRUTON TYROSINE KINASE"/>
    <property type="match status" value="1"/>
</dbReference>
<keyword evidence="6" id="KW-1185">Reference proteome</keyword>
<dbReference type="PRINTS" id="PR00633">
    <property type="entry name" value="RCCNDNSATION"/>
</dbReference>
<dbReference type="SUPFAM" id="SSF50985">
    <property type="entry name" value="RCC1/BLIP-II"/>
    <property type="match status" value="1"/>
</dbReference>
<dbReference type="Pfam" id="PF25390">
    <property type="entry name" value="WD40_RLD"/>
    <property type="match status" value="1"/>
</dbReference>